<dbReference type="InterPro" id="IPR002018">
    <property type="entry name" value="CarbesteraseB"/>
</dbReference>
<keyword evidence="8" id="KW-1185">Reference proteome</keyword>
<feature type="chain" id="PRO_5029930771" description="Carboxylic ester hydrolase" evidence="4">
    <location>
        <begin position="19"/>
        <end position="641"/>
    </location>
</feature>
<sequence>MLSHSFVLISLCIVFVTCLEHPIIETSNGKVRGNTNNITDGRIYHEFLGIPYAASTEREFRFKKPRPVESWSGIRNATKFGPHCHQLVALFYPVLGMDDDVSEDCLSLNIWVPGELDSGRKLPVMFYYFGGAFILGTGAMYPGQDLAVHGDVIVVTFNYRISALGFLSTAHSSAKGNWALWDSKMALEWVKQNIGKFGGDEEQITIFGESAGAVMTSHSATSPQTSSLVKRAIAHSGSANGYFGVVKREHIKKGTLDLASFFFCDDEDDLQHTVDCLREEEPEDIDLFAILSPVIFAGTLPIWLPTVDEEFLPLPPKEMWQQGYGKNVSFMTGKLKDDAGGLIILNPLGLFYEDALSFAGDKESLEFLLSLITAAYKPIDDEVVFSIKDRYPNLKSDDFIERSRAAVDMGTDWFFGSGSFLDAVYHSDKSDKGTYNYELQHKMTFLDYPKYINGSHVDDCYPLFGEPFLETLRKELKCGEEWKDGDIKFRDNLRAYWYNFVKTGNPNNGPHPIPIGWPTFNNRTFAKIRITQDMGASSIETESSEKRNLYKFFNNDLYIDPLQTAKSFSTKSYRRSSEVEKKLDAAISNLKNIGSRMLRNAPEQREKLYKIIENALNRREAKRIKMNNKAKDQDMKRRKLS</sequence>
<comment type="similarity">
    <text evidence="1 4">Belongs to the type-B carboxylesterase/lipase family.</text>
</comment>
<gene>
    <name evidence="7" type="ORF">DGYR_LOCUS6754</name>
</gene>
<keyword evidence="4" id="KW-0732">Signal</keyword>
<dbReference type="GO" id="GO:0006581">
    <property type="term" value="P:acetylcholine catabolic process"/>
    <property type="evidence" value="ECO:0007669"/>
    <property type="project" value="TreeGrafter"/>
</dbReference>
<comment type="caution">
    <text evidence="7">The sequence shown here is derived from an EMBL/GenBank/DDBJ whole genome shotgun (WGS) entry which is preliminary data.</text>
</comment>
<evidence type="ECO:0000256" key="3">
    <source>
        <dbReference type="ARBA" id="ARBA00022801"/>
    </source>
</evidence>
<proteinExistence type="inferred from homology"/>
<evidence type="ECO:0000259" key="6">
    <source>
        <dbReference type="Pfam" id="PF00135"/>
    </source>
</evidence>
<dbReference type="PROSITE" id="PS00122">
    <property type="entry name" value="CARBOXYLESTERASE_B_1"/>
    <property type="match status" value="1"/>
</dbReference>
<protein>
    <recommendedName>
        <fullName evidence="4">Carboxylic ester hydrolase</fullName>
        <ecNumber evidence="4">3.1.1.-</ecNumber>
    </recommendedName>
</protein>
<feature type="signal peptide" evidence="4">
    <location>
        <begin position="1"/>
        <end position="18"/>
    </location>
</feature>
<name>A0A7I8VQ51_9ANNE</name>
<dbReference type="EC" id="3.1.1.-" evidence="4"/>
<dbReference type="Proteomes" id="UP000549394">
    <property type="component" value="Unassembled WGS sequence"/>
</dbReference>
<feature type="region of interest" description="Disordered" evidence="5">
    <location>
        <begin position="622"/>
        <end position="641"/>
    </location>
</feature>
<keyword evidence="3 4" id="KW-0378">Hydrolase</keyword>
<dbReference type="InterPro" id="IPR029058">
    <property type="entry name" value="AB_hydrolase_fold"/>
</dbReference>
<reference evidence="7 8" key="1">
    <citation type="submission" date="2020-08" db="EMBL/GenBank/DDBJ databases">
        <authorList>
            <person name="Hejnol A."/>
        </authorList>
    </citation>
    <scope>NUCLEOTIDE SEQUENCE [LARGE SCALE GENOMIC DNA]</scope>
</reference>
<dbReference type="InterPro" id="IPR019826">
    <property type="entry name" value="Carboxylesterase_B_AS"/>
</dbReference>
<evidence type="ECO:0000313" key="8">
    <source>
        <dbReference type="Proteomes" id="UP000549394"/>
    </source>
</evidence>
<dbReference type="AlphaFoldDB" id="A0A7I8VQ51"/>
<evidence type="ECO:0000256" key="5">
    <source>
        <dbReference type="SAM" id="MobiDB-lite"/>
    </source>
</evidence>
<dbReference type="GO" id="GO:0005886">
    <property type="term" value="C:plasma membrane"/>
    <property type="evidence" value="ECO:0007669"/>
    <property type="project" value="TreeGrafter"/>
</dbReference>
<evidence type="ECO:0000256" key="1">
    <source>
        <dbReference type="ARBA" id="ARBA00005964"/>
    </source>
</evidence>
<organism evidence="7 8">
    <name type="scientific">Dimorphilus gyrociliatus</name>
    <dbReference type="NCBI Taxonomy" id="2664684"/>
    <lineage>
        <taxon>Eukaryota</taxon>
        <taxon>Metazoa</taxon>
        <taxon>Spiralia</taxon>
        <taxon>Lophotrochozoa</taxon>
        <taxon>Annelida</taxon>
        <taxon>Polychaeta</taxon>
        <taxon>Polychaeta incertae sedis</taxon>
        <taxon>Dinophilidae</taxon>
        <taxon>Dimorphilus</taxon>
    </lineage>
</organism>
<evidence type="ECO:0000256" key="2">
    <source>
        <dbReference type="ARBA" id="ARBA00022487"/>
    </source>
</evidence>
<feature type="domain" description="Carboxylesterase type B" evidence="6">
    <location>
        <begin position="21"/>
        <end position="534"/>
    </location>
</feature>
<dbReference type="PANTHER" id="PTHR43918">
    <property type="entry name" value="ACETYLCHOLINESTERASE"/>
    <property type="match status" value="1"/>
</dbReference>
<evidence type="ECO:0000256" key="4">
    <source>
        <dbReference type="RuleBase" id="RU361235"/>
    </source>
</evidence>
<dbReference type="OrthoDB" id="408631at2759"/>
<dbReference type="Pfam" id="PF00135">
    <property type="entry name" value="COesterase"/>
    <property type="match status" value="1"/>
</dbReference>
<evidence type="ECO:0000313" key="7">
    <source>
        <dbReference type="EMBL" id="CAD5118365.1"/>
    </source>
</evidence>
<dbReference type="GO" id="GO:0019695">
    <property type="term" value="P:choline metabolic process"/>
    <property type="evidence" value="ECO:0007669"/>
    <property type="project" value="TreeGrafter"/>
</dbReference>
<dbReference type="PANTHER" id="PTHR43918:SF4">
    <property type="entry name" value="CARBOXYLIC ESTER HYDROLASE"/>
    <property type="match status" value="1"/>
</dbReference>
<accession>A0A7I8VQ51</accession>
<dbReference type="GO" id="GO:0003990">
    <property type="term" value="F:acetylcholinesterase activity"/>
    <property type="evidence" value="ECO:0007669"/>
    <property type="project" value="TreeGrafter"/>
</dbReference>
<dbReference type="EMBL" id="CAJFCJ010000008">
    <property type="protein sequence ID" value="CAD5118365.1"/>
    <property type="molecule type" value="Genomic_DNA"/>
</dbReference>
<dbReference type="Gene3D" id="3.40.50.1820">
    <property type="entry name" value="alpha/beta hydrolase"/>
    <property type="match status" value="1"/>
</dbReference>
<dbReference type="InterPro" id="IPR050654">
    <property type="entry name" value="AChE-related_enzymes"/>
</dbReference>
<dbReference type="GO" id="GO:0005615">
    <property type="term" value="C:extracellular space"/>
    <property type="evidence" value="ECO:0007669"/>
    <property type="project" value="TreeGrafter"/>
</dbReference>
<keyword evidence="2" id="KW-0719">Serine esterase</keyword>
<dbReference type="SUPFAM" id="SSF53474">
    <property type="entry name" value="alpha/beta-Hydrolases"/>
    <property type="match status" value="1"/>
</dbReference>